<evidence type="ECO:0000256" key="2">
    <source>
        <dbReference type="ARBA" id="ARBA00022723"/>
    </source>
</evidence>
<dbReference type="PANTHER" id="PTHR43177:SF3">
    <property type="entry name" value="PROTEIN NRFC HOMOLOG"/>
    <property type="match status" value="1"/>
</dbReference>
<dbReference type="PROSITE" id="PS00198">
    <property type="entry name" value="4FE4S_FER_1"/>
    <property type="match status" value="1"/>
</dbReference>
<keyword evidence="2" id="KW-0479">Metal-binding</keyword>
<dbReference type="InterPro" id="IPR050954">
    <property type="entry name" value="ET_IronSulfur_Cluster-Binding"/>
</dbReference>
<dbReference type="PROSITE" id="PS51379">
    <property type="entry name" value="4FE4S_FER_2"/>
    <property type="match status" value="3"/>
</dbReference>
<evidence type="ECO:0000256" key="1">
    <source>
        <dbReference type="ARBA" id="ARBA00022485"/>
    </source>
</evidence>
<dbReference type="Pfam" id="PF00037">
    <property type="entry name" value="Fer4"/>
    <property type="match status" value="1"/>
</dbReference>
<feature type="domain" description="4Fe-4S ferredoxin-type" evidence="5">
    <location>
        <begin position="3"/>
        <end position="33"/>
    </location>
</feature>
<protein>
    <submittedName>
        <fullName evidence="6">Molybdopterin-containing oxidoreductase family iron-sulfur binding subunit</fullName>
    </submittedName>
</protein>
<dbReference type="AlphaFoldDB" id="A0A7W0C9X3"/>
<evidence type="ECO:0000256" key="3">
    <source>
        <dbReference type="ARBA" id="ARBA00023004"/>
    </source>
</evidence>
<evidence type="ECO:0000256" key="4">
    <source>
        <dbReference type="ARBA" id="ARBA00023014"/>
    </source>
</evidence>
<keyword evidence="1" id="KW-0004">4Fe-4S</keyword>
<organism evidence="6 7">
    <name type="scientific">Desulfosalsimonas propionicica</name>
    <dbReference type="NCBI Taxonomy" id="332175"/>
    <lineage>
        <taxon>Bacteria</taxon>
        <taxon>Pseudomonadati</taxon>
        <taxon>Thermodesulfobacteriota</taxon>
        <taxon>Desulfobacteria</taxon>
        <taxon>Desulfobacterales</taxon>
        <taxon>Desulfosalsimonadaceae</taxon>
        <taxon>Desulfosalsimonas</taxon>
    </lineage>
</organism>
<evidence type="ECO:0000313" key="6">
    <source>
        <dbReference type="EMBL" id="MBA2881857.1"/>
    </source>
</evidence>
<keyword evidence="4" id="KW-0411">Iron-sulfur</keyword>
<accession>A0A7W0C9X3</accession>
<dbReference type="CDD" id="cd10551">
    <property type="entry name" value="PsrB"/>
    <property type="match status" value="1"/>
</dbReference>
<sequence length="241" mass="26993">MKYAMVIDHQRCVGCGACIIACKNENNLTEGISWSYKITETVGTFPNVRFHYIPTLCNHCANAPCALGCPTQAMHKAEGGITMHDPNKCIGCRYCIANCPYGVISYNWEEPHQQWTQKKVLIKDCTSSGAEQASAYGIPRRPPYENPERGLTLPAERPMGVVEKCTFCDHRLMRGLLPYCVEACPADARIFGDLDDPKTEVSKLIGKYKPYRLKEHLGTEPKIYYIRSFNPGTYTQTKGGL</sequence>
<dbReference type="Proteomes" id="UP000525298">
    <property type="component" value="Unassembled WGS sequence"/>
</dbReference>
<feature type="domain" description="4Fe-4S ferredoxin-type" evidence="5">
    <location>
        <begin position="48"/>
        <end position="79"/>
    </location>
</feature>
<dbReference type="EMBL" id="JACDUS010000005">
    <property type="protein sequence ID" value="MBA2881857.1"/>
    <property type="molecule type" value="Genomic_DNA"/>
</dbReference>
<dbReference type="InterPro" id="IPR017900">
    <property type="entry name" value="4Fe4S_Fe_S_CS"/>
</dbReference>
<reference evidence="6 7" key="1">
    <citation type="submission" date="2020-07" db="EMBL/GenBank/DDBJ databases">
        <title>Genomic Encyclopedia of Type Strains, Phase IV (KMG-IV): sequencing the most valuable type-strain genomes for metagenomic binning, comparative biology and taxonomic classification.</title>
        <authorList>
            <person name="Goeker M."/>
        </authorList>
    </citation>
    <scope>NUCLEOTIDE SEQUENCE [LARGE SCALE GENOMIC DNA]</scope>
    <source>
        <strain evidence="6 7">DSM 17721</strain>
    </source>
</reference>
<name>A0A7W0C9X3_9BACT</name>
<dbReference type="InterPro" id="IPR017896">
    <property type="entry name" value="4Fe4S_Fe-S-bd"/>
</dbReference>
<feature type="domain" description="4Fe-4S ferredoxin-type" evidence="5">
    <location>
        <begin position="80"/>
        <end position="109"/>
    </location>
</feature>
<evidence type="ECO:0000313" key="7">
    <source>
        <dbReference type="Proteomes" id="UP000525298"/>
    </source>
</evidence>
<keyword evidence="7" id="KW-1185">Reference proteome</keyword>
<dbReference type="GO" id="GO:0051539">
    <property type="term" value="F:4 iron, 4 sulfur cluster binding"/>
    <property type="evidence" value="ECO:0007669"/>
    <property type="project" value="UniProtKB-KW"/>
</dbReference>
<keyword evidence="3" id="KW-0408">Iron</keyword>
<proteinExistence type="predicted"/>
<dbReference type="Gene3D" id="3.30.70.20">
    <property type="match status" value="2"/>
</dbReference>
<dbReference type="SUPFAM" id="SSF54862">
    <property type="entry name" value="4Fe-4S ferredoxins"/>
    <property type="match status" value="1"/>
</dbReference>
<dbReference type="RefSeq" id="WP_181551505.1">
    <property type="nucleotide sequence ID" value="NZ_JACDUS010000005.1"/>
</dbReference>
<comment type="caution">
    <text evidence="6">The sequence shown here is derived from an EMBL/GenBank/DDBJ whole genome shotgun (WGS) entry which is preliminary data.</text>
</comment>
<dbReference type="Pfam" id="PF13247">
    <property type="entry name" value="Fer4_11"/>
    <property type="match status" value="2"/>
</dbReference>
<gene>
    <name evidence="6" type="ORF">HNR65_002188</name>
</gene>
<dbReference type="GO" id="GO:0046872">
    <property type="term" value="F:metal ion binding"/>
    <property type="evidence" value="ECO:0007669"/>
    <property type="project" value="UniProtKB-KW"/>
</dbReference>
<evidence type="ECO:0000259" key="5">
    <source>
        <dbReference type="PROSITE" id="PS51379"/>
    </source>
</evidence>
<dbReference type="PANTHER" id="PTHR43177">
    <property type="entry name" value="PROTEIN NRFC"/>
    <property type="match status" value="1"/>
</dbReference>